<feature type="transmembrane region" description="Helical" evidence="1">
    <location>
        <begin position="458"/>
        <end position="481"/>
    </location>
</feature>
<evidence type="ECO:0008006" key="4">
    <source>
        <dbReference type="Google" id="ProtNLM"/>
    </source>
</evidence>
<keyword evidence="1" id="KW-0472">Membrane</keyword>
<dbReference type="Proteomes" id="UP000692954">
    <property type="component" value="Unassembled WGS sequence"/>
</dbReference>
<evidence type="ECO:0000313" key="2">
    <source>
        <dbReference type="EMBL" id="CAD8123011.1"/>
    </source>
</evidence>
<organism evidence="2 3">
    <name type="scientific">Paramecium sonneborni</name>
    <dbReference type="NCBI Taxonomy" id="65129"/>
    <lineage>
        <taxon>Eukaryota</taxon>
        <taxon>Sar</taxon>
        <taxon>Alveolata</taxon>
        <taxon>Ciliophora</taxon>
        <taxon>Intramacronucleata</taxon>
        <taxon>Oligohymenophorea</taxon>
        <taxon>Peniculida</taxon>
        <taxon>Parameciidae</taxon>
        <taxon>Paramecium</taxon>
    </lineage>
</organism>
<dbReference type="OrthoDB" id="300068at2759"/>
<name>A0A8S1R4I5_9CILI</name>
<reference evidence="2" key="1">
    <citation type="submission" date="2021-01" db="EMBL/GenBank/DDBJ databases">
        <authorList>
            <consortium name="Genoscope - CEA"/>
            <person name="William W."/>
        </authorList>
    </citation>
    <scope>NUCLEOTIDE SEQUENCE</scope>
</reference>
<feature type="transmembrane region" description="Helical" evidence="1">
    <location>
        <begin position="346"/>
        <end position="368"/>
    </location>
</feature>
<keyword evidence="3" id="KW-1185">Reference proteome</keyword>
<proteinExistence type="predicted"/>
<feature type="transmembrane region" description="Helical" evidence="1">
    <location>
        <begin position="759"/>
        <end position="778"/>
    </location>
</feature>
<keyword evidence="1" id="KW-0812">Transmembrane</keyword>
<accession>A0A8S1R4I5</accession>
<protein>
    <recommendedName>
        <fullName evidence="4">Transmembrane protein</fullName>
    </recommendedName>
</protein>
<evidence type="ECO:0000256" key="1">
    <source>
        <dbReference type="SAM" id="Phobius"/>
    </source>
</evidence>
<comment type="caution">
    <text evidence="2">The sequence shown here is derived from an EMBL/GenBank/DDBJ whole genome shotgun (WGS) entry which is preliminary data.</text>
</comment>
<evidence type="ECO:0000313" key="3">
    <source>
        <dbReference type="Proteomes" id="UP000692954"/>
    </source>
</evidence>
<dbReference type="AlphaFoldDB" id="A0A8S1R4I5"/>
<feature type="transmembrane region" description="Helical" evidence="1">
    <location>
        <begin position="677"/>
        <end position="701"/>
    </location>
</feature>
<sequence length="790" mass="93106">MKADEDMKVNEEEIIKWRQNLERREDDNRQLENMMDLENIYDGMIFIRRWSRLCLQFGLVWLIIGFFYGDILQLQKIINEILKQNESQDYLKFKVYCKGSLEQQSSNSKEFIIKGEIIDQGIANLYIQNPYPNNMNNLNILCSIDPECIIVFAQQELYVQDHFNVTCEKSARMQMNIRNIQTNKFTFLSDSSGTLFINHIITNEGYIAMSNGELIIQSTKSFQLNYFSQSHVVCVKGFQLIDQIQENCYIQESQNNTILNKICKGQISICEKNSCDIQQKFQVTGNQTTIYANIFFDIGKPFIIENDDIQIFSTQVFKQQIDFDDDSLIKIQQFMNTSGSADIAEVIYYNIHILLIGQFLVILLMQIFNHGDYQHFQWIFESNSFISICFYQTRFLSMESCFNFKIKNLNIKFNKIINNYFGLTYLQYKEKGKFENWLILNEIANTVIYEYLKYDNNFIAAMILSLISSLIFSVICIYILIEILKGLEVYVLNQCSQYHHYSATTTGDIPNKTVNIVKDIINKLQQQPDNRDSPSIMSIFTYIFYLFAQNQFNSSITPFIKTLFRWSNQEETELYYANELDDIYLSMDQEEVKEKYEQFCYLNQLTIESLTQVEYCFSFYGFELAEKQNIQGLSKIKLNPEAKSYQQLNQEDKLSKNSLEIFLQTQCFLTGIPADTWAYAFFIVLICYTILVVIYQILQYWDKQYPDEISYMMEQQRMKKGSFFIILYQWYIFLLLAFCVFFYFGLIIVWLLLGSIINPNFYLVYSSSALSLVAFITAQLNQIKLNQTNL</sequence>
<dbReference type="EMBL" id="CAJJDN010000142">
    <property type="protein sequence ID" value="CAD8123011.1"/>
    <property type="molecule type" value="Genomic_DNA"/>
</dbReference>
<gene>
    <name evidence="2" type="ORF">PSON_ATCC_30995.1.T1420020</name>
</gene>
<keyword evidence="1" id="KW-1133">Transmembrane helix</keyword>
<feature type="transmembrane region" description="Helical" evidence="1">
    <location>
        <begin position="722"/>
        <end position="753"/>
    </location>
</feature>